<evidence type="ECO:0000313" key="2">
    <source>
        <dbReference type="Proteomes" id="UP000076842"/>
    </source>
</evidence>
<protein>
    <submittedName>
        <fullName evidence="1">Uncharacterized protein</fullName>
    </submittedName>
</protein>
<reference evidence="1 2" key="1">
    <citation type="journal article" date="2016" name="Mol. Biol. Evol.">
        <title>Comparative Genomics of Early-Diverging Mushroom-Forming Fungi Provides Insights into the Origins of Lignocellulose Decay Capabilities.</title>
        <authorList>
            <person name="Nagy L.G."/>
            <person name="Riley R."/>
            <person name="Tritt A."/>
            <person name="Adam C."/>
            <person name="Daum C."/>
            <person name="Floudas D."/>
            <person name="Sun H."/>
            <person name="Yadav J.S."/>
            <person name="Pangilinan J."/>
            <person name="Larsson K.H."/>
            <person name="Matsuura K."/>
            <person name="Barry K."/>
            <person name="Labutti K."/>
            <person name="Kuo R."/>
            <person name="Ohm R.A."/>
            <person name="Bhattacharya S.S."/>
            <person name="Shirouzu T."/>
            <person name="Yoshinaga Y."/>
            <person name="Martin F.M."/>
            <person name="Grigoriev I.V."/>
            <person name="Hibbett D.S."/>
        </authorList>
    </citation>
    <scope>NUCLEOTIDE SEQUENCE [LARGE SCALE GENOMIC DNA]</scope>
    <source>
        <strain evidence="1 2">HHB12733</strain>
    </source>
</reference>
<evidence type="ECO:0000313" key="1">
    <source>
        <dbReference type="EMBL" id="KZT55107.1"/>
    </source>
</evidence>
<dbReference type="AlphaFoldDB" id="A0A165ELJ7"/>
<gene>
    <name evidence="1" type="ORF">CALCODRAFT_361754</name>
</gene>
<accession>A0A165ELJ7</accession>
<keyword evidence="2" id="KW-1185">Reference proteome</keyword>
<dbReference type="OrthoDB" id="3204049at2759"/>
<sequence length="300" mass="34532">MSTPHQAHNIPWHLLVSNLTFTRPSTQRPALKLAELAATRKPNQDSDVAHFSRRFAATIREFAATERAKYPVVIALKDLEDDKVLPDALLGEPFTHNETITLEHQTVEYWKSIPAQKTALDEGELADLVKTLYLPSAPHIDTLLFLAQLPEEPLHQLRHVTYSNFFHYGTDRVYQDALMAYILINVHISLGMYGEKFEPNSNYEHAVRFITESQDFNAHMAPQRAFFGMGNEQLQDISRLKTYLNGCFWQLYVCEMVLQEMDMRRANEEGRELRGLGWEREIATCLASMFAGLHRPEWEG</sequence>
<name>A0A165ELJ7_9BASI</name>
<organism evidence="1 2">
    <name type="scientific">Calocera cornea HHB12733</name>
    <dbReference type="NCBI Taxonomy" id="1353952"/>
    <lineage>
        <taxon>Eukaryota</taxon>
        <taxon>Fungi</taxon>
        <taxon>Dikarya</taxon>
        <taxon>Basidiomycota</taxon>
        <taxon>Agaricomycotina</taxon>
        <taxon>Dacrymycetes</taxon>
        <taxon>Dacrymycetales</taxon>
        <taxon>Dacrymycetaceae</taxon>
        <taxon>Calocera</taxon>
    </lineage>
</organism>
<dbReference type="Proteomes" id="UP000076842">
    <property type="component" value="Unassembled WGS sequence"/>
</dbReference>
<dbReference type="InParanoid" id="A0A165ELJ7"/>
<dbReference type="EMBL" id="KV424001">
    <property type="protein sequence ID" value="KZT55107.1"/>
    <property type="molecule type" value="Genomic_DNA"/>
</dbReference>
<proteinExistence type="predicted"/>